<comment type="caution">
    <text evidence="1">The sequence shown here is derived from an EMBL/GenBank/DDBJ whole genome shotgun (WGS) entry which is preliminary data.</text>
</comment>
<name>A0ABU6BKE6_9BACL</name>
<evidence type="ECO:0008006" key="3">
    <source>
        <dbReference type="Google" id="ProtNLM"/>
    </source>
</evidence>
<protein>
    <recommendedName>
        <fullName evidence="3">CdiI immunity protein domain-containing protein</fullName>
    </recommendedName>
</protein>
<evidence type="ECO:0000313" key="1">
    <source>
        <dbReference type="EMBL" id="MEB3751878.1"/>
    </source>
</evidence>
<sequence length="99" mass="12259">MDIRKEFETLQYFFDSYYNQTFFDAKLEDKFLEFLNEEPKWVPKALKQEIQKLEQIYNNKDLETWKKIEELVHENSMRYFPYEDGKEFIEIASKLLKNV</sequence>
<reference evidence="1 2" key="1">
    <citation type="journal article" date="2014" name="Genome Announc.">
        <title>Draft Genome Sequence of Geobacillus icigianus Strain G1w1T Isolated from Hot Springs in the Valley of Geysers, Kamchatka (Russian Federation).</title>
        <authorList>
            <person name="Bryanskaya A.V."/>
            <person name="Rozanov A.S."/>
            <person name="Logacheva M.D."/>
            <person name="Kotenko A.V."/>
            <person name="Peltek S.E."/>
        </authorList>
    </citation>
    <scope>NUCLEOTIDE SEQUENCE [LARGE SCALE GENOMIC DNA]</scope>
    <source>
        <strain evidence="1 2">G1w1</strain>
    </source>
</reference>
<dbReference type="RefSeq" id="WP_033018634.1">
    <property type="nucleotide sequence ID" value="NZ_JPYA02000003.1"/>
</dbReference>
<gene>
    <name evidence="1" type="ORF">EP10_002733</name>
</gene>
<keyword evidence="2" id="KW-1185">Reference proteome</keyword>
<dbReference type="Proteomes" id="UP000029267">
    <property type="component" value="Unassembled WGS sequence"/>
</dbReference>
<evidence type="ECO:0000313" key="2">
    <source>
        <dbReference type="Proteomes" id="UP000029267"/>
    </source>
</evidence>
<proteinExistence type="predicted"/>
<dbReference type="EMBL" id="JPYA02000003">
    <property type="protein sequence ID" value="MEB3751878.1"/>
    <property type="molecule type" value="Genomic_DNA"/>
</dbReference>
<accession>A0ABU6BKE6</accession>
<organism evidence="1 2">
    <name type="scientific">Geobacillus icigianus</name>
    <dbReference type="NCBI Taxonomy" id="1430331"/>
    <lineage>
        <taxon>Bacteria</taxon>
        <taxon>Bacillati</taxon>
        <taxon>Bacillota</taxon>
        <taxon>Bacilli</taxon>
        <taxon>Bacillales</taxon>
        <taxon>Anoxybacillaceae</taxon>
        <taxon>Geobacillus</taxon>
    </lineage>
</organism>